<evidence type="ECO:0000256" key="3">
    <source>
        <dbReference type="ARBA" id="ARBA00022452"/>
    </source>
</evidence>
<dbReference type="NCBIfam" id="TIGR04056">
    <property type="entry name" value="OMP_RagA_SusC"/>
    <property type="match status" value="1"/>
</dbReference>
<organism evidence="10 11">
    <name type="scientific">Sphingobacterium tabacisoli</name>
    <dbReference type="NCBI Taxonomy" id="2044855"/>
    <lineage>
        <taxon>Bacteria</taxon>
        <taxon>Pseudomonadati</taxon>
        <taxon>Bacteroidota</taxon>
        <taxon>Sphingobacteriia</taxon>
        <taxon>Sphingobacteriales</taxon>
        <taxon>Sphingobacteriaceae</taxon>
        <taxon>Sphingobacterium</taxon>
    </lineage>
</organism>
<dbReference type="RefSeq" id="WP_210352662.1">
    <property type="nucleotide sequence ID" value="NZ_JAEQMU010000001.1"/>
</dbReference>
<dbReference type="InterPro" id="IPR011662">
    <property type="entry name" value="Secretin/TonB_short_N"/>
</dbReference>
<dbReference type="InterPro" id="IPR023997">
    <property type="entry name" value="TonB-dep_OMP_SusC/RagA_CS"/>
</dbReference>
<keyword evidence="6 7" id="KW-0998">Cell outer membrane</keyword>
<dbReference type="Gene3D" id="2.40.170.20">
    <property type="entry name" value="TonB-dependent receptor, beta-barrel domain"/>
    <property type="match status" value="1"/>
</dbReference>
<evidence type="ECO:0000256" key="5">
    <source>
        <dbReference type="ARBA" id="ARBA00023136"/>
    </source>
</evidence>
<feature type="chain" id="PRO_5046676463" evidence="8">
    <location>
        <begin position="18"/>
        <end position="1203"/>
    </location>
</feature>
<sequence>MKLTVFFSLFFSFTALSNGFSQVTLSARNSHLGSVLQNLRKQTGYAFLVDSDALKTANSVTVELKNKSIEESLSMIFKSQPLDYRIEGKTIRIKPRQSKADVPAQPSQKDIDIKGKVVNESGKALRGATVSIVVQHTKADEKTGEFAVVMVGRKTAAITDADGAFQLKDVDTHSIVTVSYLGYEPQSFEVKADLGTIKLKPDDSAIQEVYVSTGYQTLSKERSAGSASKPDMATIADRSSSMNVLQRMDGLIPGLAINNAPIGQEEDRTPFLIRGLNTLNSDKNPLVVVDGMPMDMANINSINPQDVADITVLKDATASSIWGARASNGVIVITTKRGSEGRTKVSYDGFVNIQGKPQYDYFPVLNSAQYIQASRETFDPISFPYATASIYQPSSVAVGIAPDRQILYDIDRGVLSSQEGDRKLDSLARLDNLGQIGSLWYRPAVLTNHNLSVSGGGPKHNFYNSLSFTNAQDYTPGNTDQTFKLNTRQDFVLNKSLSAYLIADLNYQTTGADNSKSVDNRFIPYQLFRDVGGQNLAMPYLGYLSEAQRGHYESLTELDLNYNPLDDVKSGFHKRNNFSGRFHAGLNAKLYKGLRFEGFYGYIRGNRRSQRYMDHTGYQQRINTANFSEQESDGTIRRHLPNSGGEYLIDHAQQENWVVRNQLAYDYQSESGRHQLTALLGHEAQQLRTINNHSLVYGYDIDLQTSAKIDYHSLALTGPANPILPRDDRGSLLEQEYFEEFESVPRTRFLSYYANAAYTLDRKYTLNASWRNDQSNLFGVSRSAQNKPVWSVGVKWDINREAWMAPLQETISALALRATYGITGIAPKPGFASSKDIFKPYYTVSAPGGQAIVISTLSNPYLTWESTQNYNIGVDFAFLKNRLSGALDLYEKRTSNLLGLLPVNPLAGVEYINGNVGNLSNKGIELSLSSKNIIQQDFTWTSILTMAYNKNKITELGALVTPITTGRQVLEQEYIANHPAFGLFAYNYAGLDHLGDPQIKKADGSITKLEFDNKPEDMLYMGVYQAPWTGGLSNMFQYKSWSLNLNMVYHLGHVFFKDINRTYSGNGLIANQSLQAGNYHADFAQRWKEAGDELNTDIPSFVANSGISLSRRYIDYYIYGNQNIADASFVKLRDITLSYALPTEWLKRIKAEGLSFRFQVSNLMLWKANKDGIDPEFHDARYRYSSAMPINQGTFTIGAHLTL</sequence>
<evidence type="ECO:0000256" key="4">
    <source>
        <dbReference type="ARBA" id="ARBA00022692"/>
    </source>
</evidence>
<dbReference type="Gene3D" id="3.55.50.30">
    <property type="match status" value="1"/>
</dbReference>
<name>A0ABW5L7L3_9SPHI</name>
<evidence type="ECO:0000256" key="6">
    <source>
        <dbReference type="ARBA" id="ARBA00023237"/>
    </source>
</evidence>
<dbReference type="Gene3D" id="2.170.130.10">
    <property type="entry name" value="TonB-dependent receptor, plug domain"/>
    <property type="match status" value="1"/>
</dbReference>
<keyword evidence="11" id="KW-1185">Reference proteome</keyword>
<protein>
    <submittedName>
        <fullName evidence="10">SusC/RagA family TonB-linked outer membrane protein</fullName>
    </submittedName>
</protein>
<evidence type="ECO:0000313" key="10">
    <source>
        <dbReference type="EMBL" id="MFD2556270.1"/>
    </source>
</evidence>
<evidence type="ECO:0000259" key="9">
    <source>
        <dbReference type="SMART" id="SM00965"/>
    </source>
</evidence>
<dbReference type="Gene3D" id="2.60.40.1120">
    <property type="entry name" value="Carboxypeptidase-like, regulatory domain"/>
    <property type="match status" value="1"/>
</dbReference>
<evidence type="ECO:0000256" key="8">
    <source>
        <dbReference type="SAM" id="SignalP"/>
    </source>
</evidence>
<evidence type="ECO:0000256" key="1">
    <source>
        <dbReference type="ARBA" id="ARBA00004571"/>
    </source>
</evidence>
<evidence type="ECO:0000256" key="2">
    <source>
        <dbReference type="ARBA" id="ARBA00022448"/>
    </source>
</evidence>
<dbReference type="SMART" id="SM00965">
    <property type="entry name" value="STN"/>
    <property type="match status" value="1"/>
</dbReference>
<reference evidence="11" key="1">
    <citation type="journal article" date="2019" name="Int. J. Syst. Evol. Microbiol.">
        <title>The Global Catalogue of Microorganisms (GCM) 10K type strain sequencing project: providing services to taxonomists for standard genome sequencing and annotation.</title>
        <authorList>
            <consortium name="The Broad Institute Genomics Platform"/>
            <consortium name="The Broad Institute Genome Sequencing Center for Infectious Disease"/>
            <person name="Wu L."/>
            <person name="Ma J."/>
        </authorList>
    </citation>
    <scope>NUCLEOTIDE SEQUENCE [LARGE SCALE GENOMIC DNA]</scope>
    <source>
        <strain evidence="11">KCTC 52298</strain>
    </source>
</reference>
<gene>
    <name evidence="10" type="ORF">ACFSQW_17885</name>
</gene>
<dbReference type="InterPro" id="IPR023996">
    <property type="entry name" value="TonB-dep_OMP_SusC/RagA"/>
</dbReference>
<dbReference type="InterPro" id="IPR039426">
    <property type="entry name" value="TonB-dep_rcpt-like"/>
</dbReference>
<dbReference type="Proteomes" id="UP001597440">
    <property type="component" value="Unassembled WGS sequence"/>
</dbReference>
<keyword evidence="4 7" id="KW-0812">Transmembrane</keyword>
<dbReference type="InterPro" id="IPR036942">
    <property type="entry name" value="Beta-barrel_TonB_sf"/>
</dbReference>
<accession>A0ABW5L7L3</accession>
<comment type="similarity">
    <text evidence="7">Belongs to the TonB-dependent receptor family.</text>
</comment>
<feature type="signal peptide" evidence="8">
    <location>
        <begin position="1"/>
        <end position="17"/>
    </location>
</feature>
<proteinExistence type="inferred from homology"/>
<dbReference type="EMBL" id="JBHULD010000018">
    <property type="protein sequence ID" value="MFD2556270.1"/>
    <property type="molecule type" value="Genomic_DNA"/>
</dbReference>
<dbReference type="PROSITE" id="PS52016">
    <property type="entry name" value="TONB_DEPENDENT_REC_3"/>
    <property type="match status" value="1"/>
</dbReference>
<dbReference type="InterPro" id="IPR008969">
    <property type="entry name" value="CarboxyPept-like_regulatory"/>
</dbReference>
<dbReference type="SUPFAM" id="SSF49464">
    <property type="entry name" value="Carboxypeptidase regulatory domain-like"/>
    <property type="match status" value="1"/>
</dbReference>
<keyword evidence="8" id="KW-0732">Signal</keyword>
<dbReference type="InterPro" id="IPR037066">
    <property type="entry name" value="Plug_dom_sf"/>
</dbReference>
<keyword evidence="5 7" id="KW-0472">Membrane</keyword>
<dbReference type="NCBIfam" id="TIGR04057">
    <property type="entry name" value="SusC_RagA_signa"/>
    <property type="match status" value="1"/>
</dbReference>
<evidence type="ECO:0000313" key="11">
    <source>
        <dbReference type="Proteomes" id="UP001597440"/>
    </source>
</evidence>
<dbReference type="Pfam" id="PF07715">
    <property type="entry name" value="Plug"/>
    <property type="match status" value="1"/>
</dbReference>
<dbReference type="InterPro" id="IPR012910">
    <property type="entry name" value="Plug_dom"/>
</dbReference>
<dbReference type="SUPFAM" id="SSF56935">
    <property type="entry name" value="Porins"/>
    <property type="match status" value="1"/>
</dbReference>
<keyword evidence="2 7" id="KW-0813">Transport</keyword>
<comment type="subcellular location">
    <subcellularLocation>
        <location evidence="1 7">Cell outer membrane</location>
        <topology evidence="1 7">Multi-pass membrane protein</topology>
    </subcellularLocation>
</comment>
<comment type="caution">
    <text evidence="10">The sequence shown here is derived from an EMBL/GenBank/DDBJ whole genome shotgun (WGS) entry which is preliminary data.</text>
</comment>
<feature type="domain" description="Secretin/TonB short N-terminal" evidence="9">
    <location>
        <begin position="45"/>
        <end position="96"/>
    </location>
</feature>
<dbReference type="Pfam" id="PF07660">
    <property type="entry name" value="STN"/>
    <property type="match status" value="1"/>
</dbReference>
<evidence type="ECO:0000256" key="7">
    <source>
        <dbReference type="PROSITE-ProRule" id="PRU01360"/>
    </source>
</evidence>
<keyword evidence="3 7" id="KW-1134">Transmembrane beta strand</keyword>